<evidence type="ECO:0000256" key="3">
    <source>
        <dbReference type="ARBA" id="ARBA00023054"/>
    </source>
</evidence>
<dbReference type="GO" id="GO:1990195">
    <property type="term" value="C:macrolide transmembrane transporter complex"/>
    <property type="evidence" value="ECO:0007669"/>
    <property type="project" value="InterPro"/>
</dbReference>
<dbReference type="Pfam" id="PF25954">
    <property type="entry name" value="Beta-barrel_RND_2"/>
    <property type="match status" value="1"/>
</dbReference>
<evidence type="ECO:0000256" key="2">
    <source>
        <dbReference type="ARBA" id="ARBA00009477"/>
    </source>
</evidence>
<proteinExistence type="inferred from homology"/>
<dbReference type="InterPro" id="IPR006143">
    <property type="entry name" value="RND_pump_MFP"/>
</dbReference>
<dbReference type="GO" id="GO:0030313">
    <property type="term" value="C:cell envelope"/>
    <property type="evidence" value="ECO:0007669"/>
    <property type="project" value="UniProtKB-SubCell"/>
</dbReference>
<name>A0A0S2TF13_9GAMM</name>
<dbReference type="PANTHER" id="PTHR32347">
    <property type="entry name" value="EFFLUX SYSTEM COMPONENT YKNX-RELATED"/>
    <property type="match status" value="1"/>
</dbReference>
<evidence type="ECO:0000256" key="1">
    <source>
        <dbReference type="ARBA" id="ARBA00004196"/>
    </source>
</evidence>
<dbReference type="Gene3D" id="6.10.140.1990">
    <property type="match status" value="1"/>
</dbReference>
<accession>A0A0S2TF13</accession>
<protein>
    <recommendedName>
        <fullName evidence="9">RND efflux pump membrane fusion protein barrel-sandwich domain-containing protein</fullName>
    </recommendedName>
</protein>
<evidence type="ECO:0000313" key="8">
    <source>
        <dbReference type="Proteomes" id="UP000055136"/>
    </source>
</evidence>
<keyword evidence="3 4" id="KW-0175">Coiled coil</keyword>
<dbReference type="Pfam" id="PF25917">
    <property type="entry name" value="BSH_RND"/>
    <property type="match status" value="1"/>
</dbReference>
<dbReference type="InterPro" id="IPR058625">
    <property type="entry name" value="MdtA-like_BSH"/>
</dbReference>
<dbReference type="Gene3D" id="2.40.30.170">
    <property type="match status" value="1"/>
</dbReference>
<dbReference type="STRING" id="1748243.Tel_11680"/>
<dbReference type="Proteomes" id="UP000055136">
    <property type="component" value="Chromosome"/>
</dbReference>
<dbReference type="GO" id="GO:1990961">
    <property type="term" value="P:xenobiotic detoxification by transmembrane export across the plasma membrane"/>
    <property type="evidence" value="ECO:0007669"/>
    <property type="project" value="InterPro"/>
</dbReference>
<dbReference type="GO" id="GO:0022857">
    <property type="term" value="F:transmembrane transporter activity"/>
    <property type="evidence" value="ECO:0007669"/>
    <property type="project" value="InterPro"/>
</dbReference>
<dbReference type="NCBIfam" id="TIGR01730">
    <property type="entry name" value="RND_mfp"/>
    <property type="match status" value="1"/>
</dbReference>
<organism evidence="7 8">
    <name type="scientific">Candidatus Tenderia electrophaga</name>
    <dbReference type="NCBI Taxonomy" id="1748243"/>
    <lineage>
        <taxon>Bacteria</taxon>
        <taxon>Pseudomonadati</taxon>
        <taxon>Pseudomonadota</taxon>
        <taxon>Gammaproteobacteria</taxon>
        <taxon>Candidatus Tenderiales</taxon>
        <taxon>Candidatus Tenderiaceae</taxon>
        <taxon>Candidatus Tenderia</taxon>
    </lineage>
</organism>
<dbReference type="SUPFAM" id="SSF111369">
    <property type="entry name" value="HlyD-like secretion proteins"/>
    <property type="match status" value="1"/>
</dbReference>
<evidence type="ECO:0000256" key="4">
    <source>
        <dbReference type="SAM" id="Coils"/>
    </source>
</evidence>
<dbReference type="AlphaFoldDB" id="A0A0S2TF13"/>
<sequence>MTPVVLIALAGLSYGLYMILQPPPLPQGLLYGNGHIEGTEVVVSAELAGRVVENRLQEGELVQAGDLLVQLDDVQPRLQLEQAEAQTTAIQRSEAALKEQLDLWRHHLSTAQSDLTRYRELRRSGTVTPQQLNQAEDRFREAQGRVGTLQAQIAEARARLSAAGQQVALLQQQLARTGIHAPVTGTVQTKAVETGELAAPGRAVAVLVDLSYLELKVYIPEGDIGKVKLGDTARVKVDAFPDRYFEAVVSQVDQRAQFTPRDVHLPQERVRMVFGVTLTLDNPQGWLKPGMPADAWIRWQDGAVWPERLVVPG</sequence>
<dbReference type="Gene3D" id="2.40.50.100">
    <property type="match status" value="1"/>
</dbReference>
<keyword evidence="8" id="KW-1185">Reference proteome</keyword>
<feature type="domain" description="CusB-like beta-barrel" evidence="6">
    <location>
        <begin position="215"/>
        <end position="295"/>
    </location>
</feature>
<comment type="similarity">
    <text evidence="2">Belongs to the membrane fusion protein (MFP) (TC 8.A.1) family.</text>
</comment>
<feature type="coiled-coil region" evidence="4">
    <location>
        <begin position="132"/>
        <end position="173"/>
    </location>
</feature>
<evidence type="ECO:0000313" key="7">
    <source>
        <dbReference type="EMBL" id="ALP53744.1"/>
    </source>
</evidence>
<dbReference type="PANTHER" id="PTHR32347:SF23">
    <property type="entry name" value="BLL5650 PROTEIN"/>
    <property type="match status" value="1"/>
</dbReference>
<comment type="subcellular location">
    <subcellularLocation>
        <location evidence="1">Cell envelope</location>
    </subcellularLocation>
</comment>
<reference evidence="7" key="1">
    <citation type="submission" date="2015-10" db="EMBL/GenBank/DDBJ databases">
        <title>Description of Candidatus Tenderia electrophaga gen. nov, sp. nov., an Uncultivated Electroautotroph from a Biocathode Enrichment.</title>
        <authorList>
            <person name="Eddie B.J."/>
            <person name="Malanoski A.P."/>
            <person name="Wang Z."/>
            <person name="Hall R.J."/>
            <person name="Oh S.D."/>
            <person name="Heiner C."/>
            <person name="Lin B."/>
            <person name="Strycharz-Glaven S.M."/>
        </authorList>
    </citation>
    <scope>NUCLEOTIDE SEQUENCE [LARGE SCALE GENOMIC DNA]</scope>
    <source>
        <strain evidence="7">NRL1</strain>
    </source>
</reference>
<dbReference type="EMBL" id="CP013099">
    <property type="protein sequence ID" value="ALP53744.1"/>
    <property type="molecule type" value="Genomic_DNA"/>
</dbReference>
<gene>
    <name evidence="7" type="ORF">Tel_11680</name>
</gene>
<evidence type="ECO:0000259" key="6">
    <source>
        <dbReference type="Pfam" id="PF25954"/>
    </source>
</evidence>
<evidence type="ECO:0008006" key="9">
    <source>
        <dbReference type="Google" id="ProtNLM"/>
    </source>
</evidence>
<evidence type="ECO:0000259" key="5">
    <source>
        <dbReference type="Pfam" id="PF25917"/>
    </source>
</evidence>
<feature type="domain" description="Multidrug resistance protein MdtA-like barrel-sandwich hybrid" evidence="5">
    <location>
        <begin position="41"/>
        <end position="208"/>
    </location>
</feature>
<dbReference type="InterPro" id="IPR058792">
    <property type="entry name" value="Beta-barrel_RND_2"/>
</dbReference>
<dbReference type="InterPro" id="IPR050465">
    <property type="entry name" value="UPF0194_transport"/>
</dbReference>
<dbReference type="GO" id="GO:0019898">
    <property type="term" value="C:extrinsic component of membrane"/>
    <property type="evidence" value="ECO:0007669"/>
    <property type="project" value="InterPro"/>
</dbReference>
<dbReference type="InterPro" id="IPR030190">
    <property type="entry name" value="MacA_alpha-hairpin_sf"/>
</dbReference>
<dbReference type="KEGG" id="tee:Tel_11680"/>